<keyword evidence="2" id="KW-0460">Magnesium</keyword>
<dbReference type="PANTHER" id="PTHR24093:SF506">
    <property type="entry name" value="CATION-TRANSPORTING ATPASE PMA1"/>
    <property type="match status" value="1"/>
</dbReference>
<accession>K8XYF9</accession>
<dbReference type="SUPFAM" id="SSF81665">
    <property type="entry name" value="Calcium ATPase, transmembrane domain M"/>
    <property type="match status" value="1"/>
</dbReference>
<dbReference type="Proteomes" id="UP000005951">
    <property type="component" value="Unassembled WGS sequence"/>
</dbReference>
<dbReference type="GO" id="GO:0005886">
    <property type="term" value="C:plasma membrane"/>
    <property type="evidence" value="ECO:0007669"/>
    <property type="project" value="TreeGrafter"/>
</dbReference>
<feature type="region of interest" description="Disordered" evidence="3">
    <location>
        <begin position="160"/>
        <end position="185"/>
    </location>
</feature>
<evidence type="ECO:0000313" key="6">
    <source>
        <dbReference type="EMBL" id="EKT83342.1"/>
    </source>
</evidence>
<proteinExistence type="predicted"/>
<protein>
    <submittedName>
        <fullName evidence="6">P-type HAD superfamily ATPase</fullName>
    </submittedName>
</protein>
<dbReference type="EMBL" id="AJYC02000021">
    <property type="protein sequence ID" value="EKT83342.1"/>
    <property type="molecule type" value="Genomic_DNA"/>
</dbReference>
<name>K8XYF9_RHOOP</name>
<dbReference type="GO" id="GO:0046872">
    <property type="term" value="F:metal ion binding"/>
    <property type="evidence" value="ECO:0007669"/>
    <property type="project" value="UniProtKB-KW"/>
</dbReference>
<feature type="domain" description="Cation-transporting P-type ATPase C-terminal" evidence="5">
    <location>
        <begin position="1"/>
        <end position="152"/>
    </location>
</feature>
<keyword evidence="4" id="KW-0812">Transmembrane</keyword>
<dbReference type="Gene3D" id="1.20.1110.10">
    <property type="entry name" value="Calcium-transporting ATPase, transmembrane domain"/>
    <property type="match status" value="2"/>
</dbReference>
<dbReference type="InterPro" id="IPR023298">
    <property type="entry name" value="ATPase_P-typ_TM_dom_sf"/>
</dbReference>
<dbReference type="Pfam" id="PF00689">
    <property type="entry name" value="Cation_ATPase_C"/>
    <property type="match status" value="1"/>
</dbReference>
<feature type="transmembrane region" description="Helical" evidence="4">
    <location>
        <begin position="93"/>
        <end position="117"/>
    </location>
</feature>
<feature type="transmembrane region" description="Helical" evidence="4">
    <location>
        <begin position="129"/>
        <end position="146"/>
    </location>
</feature>
<dbReference type="InterPro" id="IPR006068">
    <property type="entry name" value="ATPase_P-typ_cation-transptr_C"/>
</dbReference>
<feature type="transmembrane region" description="Helical" evidence="4">
    <location>
        <begin position="25"/>
        <end position="44"/>
    </location>
</feature>
<dbReference type="PANTHER" id="PTHR24093">
    <property type="entry name" value="CATION TRANSPORTING ATPASE"/>
    <property type="match status" value="1"/>
</dbReference>
<keyword evidence="1" id="KW-0479">Metal-binding</keyword>
<evidence type="ECO:0000256" key="3">
    <source>
        <dbReference type="SAM" id="MobiDB-lite"/>
    </source>
</evidence>
<evidence type="ECO:0000256" key="4">
    <source>
        <dbReference type="SAM" id="Phobius"/>
    </source>
</evidence>
<reference evidence="6 7" key="1">
    <citation type="journal article" date="2013" name="Genome Announc.">
        <title>Draft Genome Sequence of Rhodococcus opacus Strain M213 Shows a Diverse Catabolic Potential.</title>
        <authorList>
            <person name="Pathak A."/>
            <person name="Green S.J."/>
            <person name="Ogram A."/>
            <person name="Chauhan A."/>
        </authorList>
    </citation>
    <scope>NUCLEOTIDE SEQUENCE [LARGE SCALE GENOMIC DNA]</scope>
    <source>
        <strain evidence="6 7">M213</strain>
    </source>
</reference>
<organism evidence="6 7">
    <name type="scientific">Rhodococcus opacus M213</name>
    <dbReference type="NCBI Taxonomy" id="1129896"/>
    <lineage>
        <taxon>Bacteria</taxon>
        <taxon>Bacillati</taxon>
        <taxon>Actinomycetota</taxon>
        <taxon>Actinomycetes</taxon>
        <taxon>Mycobacteriales</taxon>
        <taxon>Nocardiaceae</taxon>
        <taxon>Rhodococcus</taxon>
    </lineage>
</organism>
<evidence type="ECO:0000313" key="7">
    <source>
        <dbReference type="Proteomes" id="UP000005951"/>
    </source>
</evidence>
<gene>
    <name evidence="6" type="ORF">WSS_A07649</name>
</gene>
<sequence>MDPETEDVMNRPPRSMQDRVIDNRMWGNVIVIGLATAAATLLTLDLYLPGGLLAGTQSLDNARTAGFTVLVFAQLFNTFNARSETGTAFRRVFANRWLCGAIALSTLLQVAVVQVPFLGAAFTTEPLSPTQWLVCVAMASTVLWVSEIRKLIIRLVDSRKGRTPPADRQSAPAPGRTAPRRGPRR</sequence>
<keyword evidence="4" id="KW-0472">Membrane</keyword>
<evidence type="ECO:0000259" key="5">
    <source>
        <dbReference type="Pfam" id="PF00689"/>
    </source>
</evidence>
<feature type="transmembrane region" description="Helical" evidence="4">
    <location>
        <begin position="64"/>
        <end position="81"/>
    </location>
</feature>
<comment type="caution">
    <text evidence="6">The sequence shown here is derived from an EMBL/GenBank/DDBJ whole genome shotgun (WGS) entry which is preliminary data.</text>
</comment>
<evidence type="ECO:0000256" key="2">
    <source>
        <dbReference type="ARBA" id="ARBA00022842"/>
    </source>
</evidence>
<dbReference type="AlphaFoldDB" id="K8XYF9"/>
<keyword evidence="4" id="KW-1133">Transmembrane helix</keyword>
<dbReference type="GO" id="GO:0005388">
    <property type="term" value="F:P-type calcium transporter activity"/>
    <property type="evidence" value="ECO:0007669"/>
    <property type="project" value="TreeGrafter"/>
</dbReference>
<evidence type="ECO:0000256" key="1">
    <source>
        <dbReference type="ARBA" id="ARBA00022723"/>
    </source>
</evidence>